<dbReference type="KEGG" id="apln:112906456"/>
<keyword evidence="7 8" id="KW-0505">Motor protein</keyword>
<feature type="binding site" evidence="7">
    <location>
        <begin position="80"/>
        <end position="87"/>
    </location>
    <ligand>
        <name>ATP</name>
        <dbReference type="ChEBI" id="CHEBI:30616"/>
    </ligand>
</feature>
<sequence length="732" mass="83154">MDGFVNVAVRIRPTFKNNFCSTIKLISENPWTLQIDERSQYTVDRIFTEDTGQLEIYNVIVRPLIEKVRLGYNSTVFAYGQTGTGKTYTMGSNPEAYETDEPGFILCSISNFIENLSDNTEIYISFFEIYNEKIYDLLSTNKKMLPIKGIQDLMKEKLIDLAQAKSILRRGSANRHVGETKQNSKSSRSHAILTIHFSSCYQDTNISAKLNLVDLAGSESVKKTGNQGYQFQEGVNINKGLLSIGRVVNALATNVSFIPYRESKITTILQDSLNRNNYVTLIACISPNPDDIRETIQTMEFTQETKKIKHRPEFTSLLSTQKKKSVYRSSKRHIPQNIFEIVSKKPKLVDMACSPIKPLKKKFIAIDEFNSSISVLSEINFNVSKADISPIIVKHVEKELSKFKEKSSQSINSGGGEADFSANENMFQSTMIENSRCPTPNENNNSQKLIISLVNSIKTSAEIKTPSNRFSWRKLEALIAQTVRNEILQFTNRKPIACNSPIHVHQPKKIDFQMKENAKENFPFKIPAVPSETKSNIKYRGSLQTKTKKDNDLTFNTPRTLDKFVEGELNGSQSIYNESSRISEKAEKIPTRRSERILSKALANNERSLRVLNGNKGYGPLEEFNIVEKTKTNKKSNRQICKKCDKIDKENFFNDTVNSPKTSNKNYILHILNNGSEAELQKLATIGSKTATKIYMYRKINGQFNDITDIQNTTGIWRGKGFSRFLKENFIE</sequence>
<evidence type="ECO:0000256" key="4">
    <source>
        <dbReference type="ARBA" id="ARBA00022840"/>
    </source>
</evidence>
<organism evidence="10 11">
    <name type="scientific">Agrilus planipennis</name>
    <name type="common">Emerald ash borer</name>
    <name type="synonym">Agrilus marcopoli</name>
    <dbReference type="NCBI Taxonomy" id="224129"/>
    <lineage>
        <taxon>Eukaryota</taxon>
        <taxon>Metazoa</taxon>
        <taxon>Ecdysozoa</taxon>
        <taxon>Arthropoda</taxon>
        <taxon>Hexapoda</taxon>
        <taxon>Insecta</taxon>
        <taxon>Pterygota</taxon>
        <taxon>Neoptera</taxon>
        <taxon>Endopterygota</taxon>
        <taxon>Coleoptera</taxon>
        <taxon>Polyphaga</taxon>
        <taxon>Elateriformia</taxon>
        <taxon>Buprestoidea</taxon>
        <taxon>Buprestidae</taxon>
        <taxon>Agrilinae</taxon>
        <taxon>Agrilus</taxon>
    </lineage>
</organism>
<gene>
    <name evidence="11" type="primary">LOC112906456</name>
</gene>
<keyword evidence="5" id="KW-0175">Coiled coil</keyword>
<dbReference type="PROSITE" id="PS00411">
    <property type="entry name" value="KINESIN_MOTOR_1"/>
    <property type="match status" value="1"/>
</dbReference>
<proteinExistence type="inferred from homology"/>
<dbReference type="InterPro" id="IPR001752">
    <property type="entry name" value="Kinesin_motor_dom"/>
</dbReference>
<dbReference type="GO" id="GO:0005874">
    <property type="term" value="C:microtubule"/>
    <property type="evidence" value="ECO:0007669"/>
    <property type="project" value="UniProtKB-KW"/>
</dbReference>
<dbReference type="PANTHER" id="PTHR47969">
    <property type="entry name" value="CHROMOSOME-ASSOCIATED KINESIN KIF4A-RELATED"/>
    <property type="match status" value="1"/>
</dbReference>
<dbReference type="Gene3D" id="1.10.150.280">
    <property type="entry name" value="AF1531-like domain"/>
    <property type="match status" value="1"/>
</dbReference>
<dbReference type="InterPro" id="IPR027417">
    <property type="entry name" value="P-loop_NTPase"/>
</dbReference>
<dbReference type="CDD" id="cd00106">
    <property type="entry name" value="KISc"/>
    <property type="match status" value="1"/>
</dbReference>
<reference evidence="11" key="1">
    <citation type="submission" date="2025-08" db="UniProtKB">
        <authorList>
            <consortium name="RefSeq"/>
        </authorList>
    </citation>
    <scope>IDENTIFICATION</scope>
    <source>
        <tissue evidence="11">Entire body</tissue>
    </source>
</reference>
<dbReference type="Pfam" id="PF12836">
    <property type="entry name" value="HHH_3"/>
    <property type="match status" value="1"/>
</dbReference>
<dbReference type="GO" id="GO:0003777">
    <property type="term" value="F:microtubule motor activity"/>
    <property type="evidence" value="ECO:0007669"/>
    <property type="project" value="InterPro"/>
</dbReference>
<comment type="subcellular location">
    <subcellularLocation>
        <location evidence="1">Cytoplasm</location>
        <location evidence="1">Cytoskeleton</location>
    </subcellularLocation>
</comment>
<name>A0A7F5RK69_AGRPL</name>
<evidence type="ECO:0000256" key="8">
    <source>
        <dbReference type="RuleBase" id="RU000394"/>
    </source>
</evidence>
<dbReference type="InterPro" id="IPR010994">
    <property type="entry name" value="RuvA_2-like"/>
</dbReference>
<dbReference type="GeneID" id="112906456"/>
<dbReference type="GO" id="GO:0007052">
    <property type="term" value="P:mitotic spindle organization"/>
    <property type="evidence" value="ECO:0007669"/>
    <property type="project" value="TreeGrafter"/>
</dbReference>
<dbReference type="FunCoup" id="A0A7F5RK69">
    <property type="interactions" value="83"/>
</dbReference>
<dbReference type="InterPro" id="IPR027640">
    <property type="entry name" value="Kinesin-like_fam"/>
</dbReference>
<evidence type="ECO:0000313" key="10">
    <source>
        <dbReference type="Proteomes" id="UP000192223"/>
    </source>
</evidence>
<keyword evidence="6" id="KW-0206">Cytoskeleton</keyword>
<dbReference type="SUPFAM" id="SSF52540">
    <property type="entry name" value="P-loop containing nucleoside triphosphate hydrolases"/>
    <property type="match status" value="1"/>
</dbReference>
<accession>A0A7F5RK69</accession>
<dbReference type="AlphaFoldDB" id="A0A7F5RK69"/>
<evidence type="ECO:0000256" key="1">
    <source>
        <dbReference type="ARBA" id="ARBA00004245"/>
    </source>
</evidence>
<dbReference type="Pfam" id="PF00225">
    <property type="entry name" value="Kinesin"/>
    <property type="match status" value="1"/>
</dbReference>
<comment type="similarity">
    <text evidence="7 8">Belongs to the TRAFAC class myosin-kinesin ATPase superfamily. Kinesin family.</text>
</comment>
<keyword evidence="2" id="KW-0963">Cytoplasm</keyword>
<dbReference type="InterPro" id="IPR036961">
    <property type="entry name" value="Kinesin_motor_dom_sf"/>
</dbReference>
<dbReference type="PANTHER" id="PTHR47969:SF15">
    <property type="entry name" value="CHROMOSOME-ASSOCIATED KINESIN KIF4A-RELATED"/>
    <property type="match status" value="1"/>
</dbReference>
<dbReference type="PRINTS" id="PR00380">
    <property type="entry name" value="KINESINHEAVY"/>
</dbReference>
<dbReference type="GO" id="GO:0007018">
    <property type="term" value="P:microtubule-based movement"/>
    <property type="evidence" value="ECO:0007669"/>
    <property type="project" value="InterPro"/>
</dbReference>
<dbReference type="GO" id="GO:0051231">
    <property type="term" value="P:spindle elongation"/>
    <property type="evidence" value="ECO:0007669"/>
    <property type="project" value="TreeGrafter"/>
</dbReference>
<feature type="domain" description="Kinesin motor" evidence="9">
    <location>
        <begin position="4"/>
        <end position="308"/>
    </location>
</feature>
<dbReference type="GO" id="GO:0005875">
    <property type="term" value="C:microtubule associated complex"/>
    <property type="evidence" value="ECO:0007669"/>
    <property type="project" value="TreeGrafter"/>
</dbReference>
<dbReference type="GO" id="GO:0005524">
    <property type="term" value="F:ATP binding"/>
    <property type="evidence" value="ECO:0007669"/>
    <property type="project" value="UniProtKB-UniRule"/>
</dbReference>
<dbReference type="Gene3D" id="3.40.850.10">
    <property type="entry name" value="Kinesin motor domain"/>
    <property type="match status" value="1"/>
</dbReference>
<dbReference type="SUPFAM" id="SSF47781">
    <property type="entry name" value="RuvA domain 2-like"/>
    <property type="match status" value="1"/>
</dbReference>
<protein>
    <recommendedName>
        <fullName evidence="8">Kinesin-like protein</fullName>
    </recommendedName>
</protein>
<dbReference type="GO" id="GO:0008017">
    <property type="term" value="F:microtubule binding"/>
    <property type="evidence" value="ECO:0007669"/>
    <property type="project" value="InterPro"/>
</dbReference>
<dbReference type="OrthoDB" id="6237065at2759"/>
<dbReference type="SMART" id="SM00129">
    <property type="entry name" value="KISc"/>
    <property type="match status" value="1"/>
</dbReference>
<dbReference type="InParanoid" id="A0A7F5RK69"/>
<evidence type="ECO:0000256" key="3">
    <source>
        <dbReference type="ARBA" id="ARBA00022741"/>
    </source>
</evidence>
<evidence type="ECO:0000256" key="6">
    <source>
        <dbReference type="ARBA" id="ARBA00023212"/>
    </source>
</evidence>
<keyword evidence="8" id="KW-0493">Microtubule</keyword>
<dbReference type="Proteomes" id="UP000192223">
    <property type="component" value="Unplaced"/>
</dbReference>
<keyword evidence="10" id="KW-1185">Reference proteome</keyword>
<evidence type="ECO:0000256" key="5">
    <source>
        <dbReference type="ARBA" id="ARBA00023054"/>
    </source>
</evidence>
<dbReference type="RefSeq" id="XP_025836398.1">
    <property type="nucleotide sequence ID" value="XM_025980613.1"/>
</dbReference>
<evidence type="ECO:0000256" key="2">
    <source>
        <dbReference type="ARBA" id="ARBA00022490"/>
    </source>
</evidence>
<keyword evidence="3 7" id="KW-0547">Nucleotide-binding</keyword>
<evidence type="ECO:0000313" key="11">
    <source>
        <dbReference type="RefSeq" id="XP_025836398.1"/>
    </source>
</evidence>
<evidence type="ECO:0000256" key="7">
    <source>
        <dbReference type="PROSITE-ProRule" id="PRU00283"/>
    </source>
</evidence>
<dbReference type="PROSITE" id="PS50067">
    <property type="entry name" value="KINESIN_MOTOR_2"/>
    <property type="match status" value="1"/>
</dbReference>
<keyword evidence="4 7" id="KW-0067">ATP-binding</keyword>
<dbReference type="InterPro" id="IPR019821">
    <property type="entry name" value="Kinesin_motor_CS"/>
</dbReference>
<evidence type="ECO:0000259" key="9">
    <source>
        <dbReference type="PROSITE" id="PS50067"/>
    </source>
</evidence>